<dbReference type="Gene3D" id="3.40.50.280">
    <property type="entry name" value="Cobalamin-binding domain"/>
    <property type="match status" value="1"/>
</dbReference>
<keyword evidence="5" id="KW-0411">Iron-sulfur</keyword>
<organism evidence="8 9">
    <name type="scientific">Paucidesulfovibrio gracilis DSM 16080</name>
    <dbReference type="NCBI Taxonomy" id="1121449"/>
    <lineage>
        <taxon>Bacteria</taxon>
        <taxon>Pseudomonadati</taxon>
        <taxon>Thermodesulfobacteriota</taxon>
        <taxon>Desulfovibrionia</taxon>
        <taxon>Desulfovibrionales</taxon>
        <taxon>Desulfovibrionaceae</taxon>
        <taxon>Paucidesulfovibrio</taxon>
    </lineage>
</organism>
<reference evidence="8 9" key="1">
    <citation type="submission" date="2017-02" db="EMBL/GenBank/DDBJ databases">
        <authorList>
            <person name="Peterson S.W."/>
        </authorList>
    </citation>
    <scope>NUCLEOTIDE SEQUENCE [LARGE SCALE GENOMIC DNA]</scope>
    <source>
        <strain evidence="8 9">DSM 16080</strain>
    </source>
</reference>
<dbReference type="InterPro" id="IPR034466">
    <property type="entry name" value="Methyltransferase_Class_B"/>
</dbReference>
<dbReference type="InterPro" id="IPR006638">
    <property type="entry name" value="Elp3/MiaA/NifB-like_rSAM"/>
</dbReference>
<dbReference type="GO" id="GO:0051539">
    <property type="term" value="F:4 iron, 4 sulfur cluster binding"/>
    <property type="evidence" value="ECO:0007669"/>
    <property type="project" value="UniProtKB-KW"/>
</dbReference>
<evidence type="ECO:0000256" key="5">
    <source>
        <dbReference type="ARBA" id="ARBA00023014"/>
    </source>
</evidence>
<dbReference type="Pfam" id="PF02310">
    <property type="entry name" value="B12-binding"/>
    <property type="match status" value="1"/>
</dbReference>
<gene>
    <name evidence="8" type="ORF">SAMN02745704_01089</name>
</gene>
<dbReference type="PANTHER" id="PTHR43409">
    <property type="entry name" value="ANAEROBIC MAGNESIUM-PROTOPORPHYRIN IX MONOMETHYL ESTER CYCLASE-RELATED"/>
    <property type="match status" value="1"/>
</dbReference>
<dbReference type="InterPro" id="IPR051198">
    <property type="entry name" value="BchE-like"/>
</dbReference>
<dbReference type="PROSITE" id="PS51332">
    <property type="entry name" value="B12_BINDING"/>
    <property type="match status" value="1"/>
</dbReference>
<keyword evidence="2" id="KW-0949">S-adenosyl-L-methionine</keyword>
<accession>A0A1T4WLT7</accession>
<dbReference type="InterPro" id="IPR023404">
    <property type="entry name" value="rSAM_horseshoe"/>
</dbReference>
<keyword evidence="3" id="KW-0479">Metal-binding</keyword>
<evidence type="ECO:0000313" key="9">
    <source>
        <dbReference type="Proteomes" id="UP000190027"/>
    </source>
</evidence>
<dbReference type="GO" id="GO:0005829">
    <property type="term" value="C:cytosol"/>
    <property type="evidence" value="ECO:0007669"/>
    <property type="project" value="TreeGrafter"/>
</dbReference>
<evidence type="ECO:0000259" key="6">
    <source>
        <dbReference type="PROSITE" id="PS51332"/>
    </source>
</evidence>
<dbReference type="OrthoDB" id="9804952at2"/>
<protein>
    <submittedName>
        <fullName evidence="8">Radical SAM superfamily enzyme YgiQ, UPF0313 family</fullName>
    </submittedName>
</protein>
<dbReference type="InterPro" id="IPR007197">
    <property type="entry name" value="rSAM"/>
</dbReference>
<evidence type="ECO:0000256" key="2">
    <source>
        <dbReference type="ARBA" id="ARBA00022691"/>
    </source>
</evidence>
<dbReference type="SFLD" id="SFLDG01123">
    <property type="entry name" value="methyltransferase_(Class_B)"/>
    <property type="match status" value="1"/>
</dbReference>
<evidence type="ECO:0000259" key="7">
    <source>
        <dbReference type="PROSITE" id="PS51918"/>
    </source>
</evidence>
<evidence type="ECO:0000256" key="4">
    <source>
        <dbReference type="ARBA" id="ARBA00023004"/>
    </source>
</evidence>
<dbReference type="SFLD" id="SFLDS00029">
    <property type="entry name" value="Radical_SAM"/>
    <property type="match status" value="1"/>
</dbReference>
<dbReference type="SUPFAM" id="SSF52242">
    <property type="entry name" value="Cobalamin (vitamin B12)-binding domain"/>
    <property type="match status" value="1"/>
</dbReference>
<proteinExistence type="predicted"/>
<dbReference type="STRING" id="1121449.SAMN02745704_01089"/>
<dbReference type="AlphaFoldDB" id="A0A1T4WLT7"/>
<dbReference type="CDD" id="cd01335">
    <property type="entry name" value="Radical_SAM"/>
    <property type="match status" value="1"/>
</dbReference>
<evidence type="ECO:0000256" key="3">
    <source>
        <dbReference type="ARBA" id="ARBA00022723"/>
    </source>
</evidence>
<dbReference type="Proteomes" id="UP000190027">
    <property type="component" value="Unassembled WGS sequence"/>
</dbReference>
<dbReference type="RefSeq" id="WP_078716660.1">
    <property type="nucleotide sequence ID" value="NZ_FUYC01000003.1"/>
</dbReference>
<feature type="domain" description="B12-binding" evidence="6">
    <location>
        <begin position="1"/>
        <end position="143"/>
    </location>
</feature>
<dbReference type="Gene3D" id="1.25.40.10">
    <property type="entry name" value="Tetratricopeptide repeat domain"/>
    <property type="match status" value="1"/>
</dbReference>
<comment type="cofactor">
    <cofactor evidence="1">
        <name>[4Fe-4S] cluster</name>
        <dbReference type="ChEBI" id="CHEBI:49883"/>
    </cofactor>
</comment>
<keyword evidence="9" id="KW-1185">Reference proteome</keyword>
<dbReference type="PROSITE" id="PS51918">
    <property type="entry name" value="RADICAL_SAM"/>
    <property type="match status" value="1"/>
</dbReference>
<dbReference type="SUPFAM" id="SSF102114">
    <property type="entry name" value="Radical SAM enzymes"/>
    <property type="match status" value="1"/>
</dbReference>
<dbReference type="SUPFAM" id="SSF48452">
    <property type="entry name" value="TPR-like"/>
    <property type="match status" value="1"/>
</dbReference>
<evidence type="ECO:0000256" key="1">
    <source>
        <dbReference type="ARBA" id="ARBA00001966"/>
    </source>
</evidence>
<dbReference type="SMART" id="SM00729">
    <property type="entry name" value="Elp3"/>
    <property type="match status" value="1"/>
</dbReference>
<name>A0A1T4WLT7_9BACT</name>
<dbReference type="GO" id="GO:0046872">
    <property type="term" value="F:metal ion binding"/>
    <property type="evidence" value="ECO:0007669"/>
    <property type="project" value="UniProtKB-KW"/>
</dbReference>
<dbReference type="PANTHER" id="PTHR43409:SF16">
    <property type="entry name" value="SLR0320 PROTEIN"/>
    <property type="match status" value="1"/>
</dbReference>
<dbReference type="GO" id="GO:0031419">
    <property type="term" value="F:cobalamin binding"/>
    <property type="evidence" value="ECO:0007669"/>
    <property type="project" value="InterPro"/>
</dbReference>
<dbReference type="Gene3D" id="3.80.30.20">
    <property type="entry name" value="tm_1862 like domain"/>
    <property type="match status" value="1"/>
</dbReference>
<dbReference type="GO" id="GO:0003824">
    <property type="term" value="F:catalytic activity"/>
    <property type="evidence" value="ECO:0007669"/>
    <property type="project" value="InterPro"/>
</dbReference>
<dbReference type="EMBL" id="FUYC01000003">
    <property type="protein sequence ID" value="SKA78117.1"/>
    <property type="molecule type" value="Genomic_DNA"/>
</dbReference>
<evidence type="ECO:0000313" key="8">
    <source>
        <dbReference type="EMBL" id="SKA78117.1"/>
    </source>
</evidence>
<feature type="domain" description="Radical SAM core" evidence="7">
    <location>
        <begin position="175"/>
        <end position="412"/>
    </location>
</feature>
<dbReference type="CDD" id="cd02068">
    <property type="entry name" value="radical_SAM_B12_BD"/>
    <property type="match status" value="1"/>
</dbReference>
<dbReference type="SFLD" id="SFLDG01082">
    <property type="entry name" value="B12-binding_domain_containing"/>
    <property type="match status" value="1"/>
</dbReference>
<dbReference type="InterPro" id="IPR011990">
    <property type="entry name" value="TPR-like_helical_dom_sf"/>
</dbReference>
<keyword evidence="4" id="KW-0408">Iron</keyword>
<dbReference type="InterPro" id="IPR006158">
    <property type="entry name" value="Cobalamin-bd"/>
</dbReference>
<dbReference type="Pfam" id="PF04055">
    <property type="entry name" value="Radical_SAM"/>
    <property type="match status" value="1"/>
</dbReference>
<dbReference type="InterPro" id="IPR036724">
    <property type="entry name" value="Cobalamin-bd_sf"/>
</dbReference>
<sequence>MKILLAYPYFQQDRAEDENVVAIPIGVYYVAATLVEAGHDVTVANWHGLRDKPEVMEKELREIAPDILGVTVFTANRWGAVQAARMAKKVNPKTTVVFGGIGATFLAHFFLDRFQVVDCVLRGEGELAFPALLQAIKDGTSLAHVPNLSWRDGKQVCDNPCAPFVSDLDSLPDPAKYFTFKHVILSRGCPGKCIFCGSPRFWEGRVRFHSPAYLVRQIERLSSRGIRFFYVSDDTFTLRREMVLEFCRLLQERGLKVQWQAISRVDRVDEETLAAMRAAGCVQISYGVESGSPEIRKTLRKNTTDKQIRRAFDLTTRYGMVARAYIIYGNPGECEATIEQSRRFLHSIRPLVALFHVLTVLPGTELYDRACREFGVTDDVWNMDEEDLLWFDLDPALEFKQVHDWGTRLKRAQHEALPEYVEQLEVAEEPRLYPAFADFFSRLGMTFDQGDYAENYPQGTRDHLAERLFRRALQYGADPKASLGLGMLLHRHGHHSEAVSELEEGLRQFPNEPNLRLCLGIALMNVGRFKAALSHLEKLRAFPQAQPYIQQCREAVTHH</sequence>
<dbReference type="InterPro" id="IPR058240">
    <property type="entry name" value="rSAM_sf"/>
</dbReference>